<keyword evidence="2" id="KW-1185">Reference proteome</keyword>
<gene>
    <name evidence="1" type="ORF">H8705_13325</name>
</gene>
<evidence type="ECO:0000313" key="1">
    <source>
        <dbReference type="EMBL" id="MBC8586560.1"/>
    </source>
</evidence>
<reference evidence="1" key="1">
    <citation type="submission" date="2020-08" db="EMBL/GenBank/DDBJ databases">
        <title>Genome public.</title>
        <authorList>
            <person name="Liu C."/>
            <person name="Sun Q."/>
        </authorList>
    </citation>
    <scope>NUCLEOTIDE SEQUENCE</scope>
    <source>
        <strain evidence="1">NSJ-64</strain>
    </source>
</reference>
<name>A0A926IIU3_9FIRM</name>
<proteinExistence type="predicted"/>
<comment type="caution">
    <text evidence="1">The sequence shown here is derived from an EMBL/GenBank/DDBJ whole genome shotgun (WGS) entry which is preliminary data.</text>
</comment>
<dbReference type="InterPro" id="IPR022555">
    <property type="entry name" value="DUF2577"/>
</dbReference>
<dbReference type="Pfam" id="PF10844">
    <property type="entry name" value="DUF2577"/>
    <property type="match status" value="1"/>
</dbReference>
<dbReference type="RefSeq" id="WP_262396280.1">
    <property type="nucleotide sequence ID" value="NZ_JACRTD010000015.1"/>
</dbReference>
<dbReference type="Proteomes" id="UP000623678">
    <property type="component" value="Unassembled WGS sequence"/>
</dbReference>
<sequence length="122" mass="13080">MPDFATEIKKIVLDTIENEKLSDIVYATYNGSGLVLDGKPVPVDADMIDIPASLLTISGLLSMDISEGFEIVAKDGQGEEITIESIKLTDVPVTIKTGLTAGDRVAVIQKKGAQKYSIIDRV</sequence>
<organism evidence="1 2">
    <name type="scientific">Youxingia wuxianensis</name>
    <dbReference type="NCBI Taxonomy" id="2763678"/>
    <lineage>
        <taxon>Bacteria</taxon>
        <taxon>Bacillati</taxon>
        <taxon>Bacillota</taxon>
        <taxon>Clostridia</taxon>
        <taxon>Eubacteriales</taxon>
        <taxon>Oscillospiraceae</taxon>
        <taxon>Youxingia</taxon>
    </lineage>
</organism>
<dbReference type="AlphaFoldDB" id="A0A926IIU3"/>
<dbReference type="EMBL" id="JACRTD010000015">
    <property type="protein sequence ID" value="MBC8586560.1"/>
    <property type="molecule type" value="Genomic_DNA"/>
</dbReference>
<accession>A0A926IIU3</accession>
<evidence type="ECO:0000313" key="2">
    <source>
        <dbReference type="Proteomes" id="UP000623678"/>
    </source>
</evidence>
<protein>
    <submittedName>
        <fullName evidence="1">DUF2577 family protein</fullName>
    </submittedName>
</protein>